<evidence type="ECO:0000313" key="2">
    <source>
        <dbReference type="EMBL" id="AHX01006.1"/>
    </source>
</evidence>
<dbReference type="RefSeq" id="YP_009043725.1">
    <property type="nucleotide sequence ID" value="NC_024367.1"/>
</dbReference>
<feature type="domain" description="NTP pyrophosphohydrolase MazG-like" evidence="1">
    <location>
        <begin position="33"/>
        <end position="87"/>
    </location>
</feature>
<proteinExistence type="predicted"/>
<dbReference type="SUPFAM" id="SSF101386">
    <property type="entry name" value="all-alpha NTP pyrophosphatases"/>
    <property type="match status" value="1"/>
</dbReference>
<keyword evidence="3" id="KW-1185">Reference proteome</keyword>
<reference evidence="2" key="1">
    <citation type="submission" date="2014-05" db="EMBL/GenBank/DDBJ databases">
        <title>Complete genome sequence of bacteriophage DFL12phi1, which infects Dinoroseobacter shibae.</title>
        <authorList>
            <person name="Ji J."/>
            <person name="Zhang R."/>
            <person name="Jiao N."/>
        </authorList>
    </citation>
    <scope>NUCLEOTIDE SEQUENCE [LARGE SCALE GENOMIC DNA]</scope>
</reference>
<sequence length="180" mass="20650">MFTQQLPAELFKIQREFIAVMGGKLDFVWAAKTLITEETKELREAYEKKELSDENMADIFKELADVIYVVAYFYNVMPVYAPEVVDDTTNQELQNILDEAAEVVTMVSQKLRIPLPLILNSFEIVHASNMSKLDENGKPIRRDDGKIMKGPNYTAPDMMPIVEMWKKLQQEEAANDSNPQ</sequence>
<gene>
    <name evidence="2" type="ORF">DFL12P1_0045</name>
</gene>
<dbReference type="Gene3D" id="1.10.3420.10">
    <property type="entry name" value="putative ntp pyrophosphohydrolase like domain"/>
    <property type="match status" value="1"/>
</dbReference>
<dbReference type="Pfam" id="PF03819">
    <property type="entry name" value="MazG"/>
    <property type="match status" value="1"/>
</dbReference>
<protein>
    <recommendedName>
        <fullName evidence="1">NTP pyrophosphohydrolase MazG-like domain-containing protein</fullName>
    </recommendedName>
</protein>
<dbReference type="KEGG" id="vg:19686249"/>
<dbReference type="GeneID" id="19686249"/>
<dbReference type="Proteomes" id="UP000024335">
    <property type="component" value="Segment"/>
</dbReference>
<dbReference type="InterPro" id="IPR004518">
    <property type="entry name" value="MazG-like_dom"/>
</dbReference>
<accession>A0A023NGK2</accession>
<organism evidence="2 3">
    <name type="scientific">Dinoroseobacter phage DFL12phi1</name>
    <dbReference type="NCBI Taxonomy" id="1477404"/>
    <lineage>
        <taxon>Viruses</taxon>
        <taxon>Duplodnaviria</taxon>
        <taxon>Heunggongvirae</taxon>
        <taxon>Uroviricota</taxon>
        <taxon>Caudoviricetes</taxon>
        <taxon>Schitoviridae</taxon>
        <taxon>Rhodovirinae</taxon>
        <taxon>Baltimorevirus</taxon>
        <taxon>Baltimorevirus DFL12</taxon>
    </lineage>
</organism>
<dbReference type="OrthoDB" id="14595at10239"/>
<dbReference type="InterPro" id="IPR023292">
    <property type="entry name" value="NTP_PyroPHydrolase-like_dom_sf"/>
</dbReference>
<dbReference type="EMBL" id="KJ621082">
    <property type="protein sequence ID" value="AHX01006.1"/>
    <property type="molecule type" value="Genomic_DNA"/>
</dbReference>
<evidence type="ECO:0000313" key="3">
    <source>
        <dbReference type="Proteomes" id="UP000024335"/>
    </source>
</evidence>
<name>A0A023NGK2_9CAUD</name>
<evidence type="ECO:0000259" key="1">
    <source>
        <dbReference type="Pfam" id="PF03819"/>
    </source>
</evidence>